<feature type="compositionally biased region" description="Acidic residues" evidence="16">
    <location>
        <begin position="14"/>
        <end position="25"/>
    </location>
</feature>
<comment type="similarity">
    <text evidence="3 15">Belongs to the CDP-alcohol phosphatidyltransferase class-I family.</text>
</comment>
<dbReference type="STRING" id="106634.TVD_10490"/>
<dbReference type="InterPro" id="IPR000462">
    <property type="entry name" value="CDP-OH_P_trans"/>
</dbReference>
<keyword evidence="6" id="KW-0444">Lipid biosynthesis</keyword>
<feature type="transmembrane region" description="Helical" evidence="17">
    <location>
        <begin position="102"/>
        <end position="121"/>
    </location>
</feature>
<comment type="catalytic activity">
    <reaction evidence="1">
        <text>a CDP-1,2-diacyl-sn-glycerol + L-serine = a 1,2-diacyl-sn-glycero-3-phospho-L-serine + CMP + H(+)</text>
        <dbReference type="Rhea" id="RHEA:16913"/>
        <dbReference type="ChEBI" id="CHEBI:15378"/>
        <dbReference type="ChEBI" id="CHEBI:33384"/>
        <dbReference type="ChEBI" id="CHEBI:57262"/>
        <dbReference type="ChEBI" id="CHEBI:58332"/>
        <dbReference type="ChEBI" id="CHEBI:60377"/>
        <dbReference type="EC" id="2.7.8.8"/>
    </reaction>
</comment>
<feature type="compositionally biased region" description="Basic and acidic residues" evidence="16">
    <location>
        <begin position="1"/>
        <end position="13"/>
    </location>
</feature>
<dbReference type="InterPro" id="IPR048254">
    <property type="entry name" value="CDP_ALCOHOL_P_TRANSF_CS"/>
</dbReference>
<dbReference type="PANTHER" id="PTHR14269:SF61">
    <property type="entry name" value="CDP-DIACYLGLYCEROL--SERINE O-PHOSPHATIDYLTRANSFERASE"/>
    <property type="match status" value="1"/>
</dbReference>
<evidence type="ECO:0000256" key="8">
    <source>
        <dbReference type="ARBA" id="ARBA00022692"/>
    </source>
</evidence>
<evidence type="ECO:0000256" key="3">
    <source>
        <dbReference type="ARBA" id="ARBA00010441"/>
    </source>
</evidence>
<evidence type="ECO:0000256" key="2">
    <source>
        <dbReference type="ARBA" id="ARBA00004127"/>
    </source>
</evidence>
<reference evidence="18 19" key="1">
    <citation type="submission" date="2015-04" db="EMBL/GenBank/DDBJ databases">
        <title>Complete Sequence for the Genome of the Thioalkalivibrio versutus D301.</title>
        <authorList>
            <person name="Mu T."/>
            <person name="Zhou J."/>
            <person name="Xu X."/>
        </authorList>
    </citation>
    <scope>NUCLEOTIDE SEQUENCE [LARGE SCALE GENOMIC DNA]</scope>
    <source>
        <strain evidence="18 19">D301</strain>
    </source>
</reference>
<keyword evidence="9 17" id="KW-1133">Transmembrane helix</keyword>
<keyword evidence="8 17" id="KW-0812">Transmembrane</keyword>
<keyword evidence="10" id="KW-0443">Lipid metabolism</keyword>
<dbReference type="PROSITE" id="PS00379">
    <property type="entry name" value="CDP_ALCOHOL_P_TRANSF"/>
    <property type="match status" value="1"/>
</dbReference>
<feature type="transmembrane region" description="Helical" evidence="17">
    <location>
        <begin position="65"/>
        <end position="81"/>
    </location>
</feature>
<dbReference type="PATRIC" id="fig|106634.4.peg.2143"/>
<dbReference type="KEGG" id="tvr:TVD_10490"/>
<evidence type="ECO:0000256" key="5">
    <source>
        <dbReference type="ARBA" id="ARBA00017171"/>
    </source>
</evidence>
<evidence type="ECO:0000256" key="17">
    <source>
        <dbReference type="SAM" id="Phobius"/>
    </source>
</evidence>
<dbReference type="GO" id="GO:0012505">
    <property type="term" value="C:endomembrane system"/>
    <property type="evidence" value="ECO:0007669"/>
    <property type="project" value="UniProtKB-SubCell"/>
</dbReference>
<feature type="transmembrane region" description="Helical" evidence="17">
    <location>
        <begin position="38"/>
        <end position="59"/>
    </location>
</feature>
<evidence type="ECO:0000256" key="14">
    <source>
        <dbReference type="ARBA" id="ARBA00032361"/>
    </source>
</evidence>
<dbReference type="InterPro" id="IPR004533">
    <property type="entry name" value="CDP-diaglyc--ser_O-PTrfase"/>
</dbReference>
<comment type="subcellular location">
    <subcellularLocation>
        <location evidence="2">Endomembrane system</location>
        <topology evidence="2">Multi-pass membrane protein</topology>
    </subcellularLocation>
</comment>
<evidence type="ECO:0000256" key="16">
    <source>
        <dbReference type="SAM" id="MobiDB-lite"/>
    </source>
</evidence>
<feature type="region of interest" description="Disordered" evidence="16">
    <location>
        <begin position="1"/>
        <end position="31"/>
    </location>
</feature>
<dbReference type="AlphaFoldDB" id="A0A0G3G3H8"/>
<keyword evidence="12" id="KW-0594">Phospholipid biosynthesis</keyword>
<evidence type="ECO:0000256" key="13">
    <source>
        <dbReference type="ARBA" id="ARBA00023264"/>
    </source>
</evidence>
<evidence type="ECO:0000256" key="12">
    <source>
        <dbReference type="ARBA" id="ARBA00023209"/>
    </source>
</evidence>
<feature type="transmembrane region" description="Helical" evidence="17">
    <location>
        <begin position="157"/>
        <end position="177"/>
    </location>
</feature>
<sequence>MSAGDEGDRRTDPEPDYIEGEDTVADDQPPHRRRRRGVYLLPNLFTTGVLFSGFFAIVSAINGEYITAAIAIFVAMVLDTLDGRVARMTDTQSEFGAQYDSLSDLVSFGVAPALVVYLWQLHDLGNFGWVAAFFFATAAALRLARFNSRLAVSDKRFFQGLPSPASAAILVGMVWVLEDWGIPAELADPYLVGILVVTVLAGAAMVSNLTYFSFKDMDFKHRVPFLAIVGVVLALMLLALDPPKVLLAAFVIYALSGPLLTLERWRRHRRRAPSGE</sequence>
<dbReference type="Gene3D" id="1.20.120.1760">
    <property type="match status" value="1"/>
</dbReference>
<keyword evidence="11 17" id="KW-0472">Membrane</keyword>
<evidence type="ECO:0000256" key="9">
    <source>
        <dbReference type="ARBA" id="ARBA00022989"/>
    </source>
</evidence>
<dbReference type="Proteomes" id="UP000064201">
    <property type="component" value="Chromosome"/>
</dbReference>
<evidence type="ECO:0000256" key="6">
    <source>
        <dbReference type="ARBA" id="ARBA00022516"/>
    </source>
</evidence>
<keyword evidence="19" id="KW-1185">Reference proteome</keyword>
<feature type="transmembrane region" description="Helical" evidence="17">
    <location>
        <begin position="127"/>
        <end position="145"/>
    </location>
</feature>
<protein>
    <recommendedName>
        <fullName evidence="5">CDP-diacylglycerol--serine O-phosphatidyltransferase</fullName>
        <ecNumber evidence="4">2.7.8.8</ecNumber>
    </recommendedName>
    <alternativeName>
        <fullName evidence="14">Phosphatidylserine synthase</fullName>
    </alternativeName>
</protein>
<dbReference type="OrthoDB" id="9777147at2"/>
<evidence type="ECO:0000256" key="4">
    <source>
        <dbReference type="ARBA" id="ARBA00013174"/>
    </source>
</evidence>
<dbReference type="EMBL" id="CP011367">
    <property type="protein sequence ID" value="AKJ95758.1"/>
    <property type="molecule type" value="Genomic_DNA"/>
</dbReference>
<keyword evidence="7 15" id="KW-0808">Transferase</keyword>
<evidence type="ECO:0000256" key="11">
    <source>
        <dbReference type="ARBA" id="ARBA00023136"/>
    </source>
</evidence>
<evidence type="ECO:0000256" key="10">
    <source>
        <dbReference type="ARBA" id="ARBA00023098"/>
    </source>
</evidence>
<dbReference type="PANTHER" id="PTHR14269">
    <property type="entry name" value="CDP-DIACYLGLYCEROL--GLYCEROL-3-PHOSPHATE 3-PHOSPHATIDYLTRANSFERASE-RELATED"/>
    <property type="match status" value="1"/>
</dbReference>
<dbReference type="GO" id="GO:0008654">
    <property type="term" value="P:phospholipid biosynthetic process"/>
    <property type="evidence" value="ECO:0007669"/>
    <property type="project" value="UniProtKB-KW"/>
</dbReference>
<evidence type="ECO:0000313" key="19">
    <source>
        <dbReference type="Proteomes" id="UP000064201"/>
    </source>
</evidence>
<dbReference type="Pfam" id="PF01066">
    <property type="entry name" value="CDP-OH_P_transf"/>
    <property type="match status" value="1"/>
</dbReference>
<proteinExistence type="inferred from homology"/>
<evidence type="ECO:0000313" key="18">
    <source>
        <dbReference type="EMBL" id="AKJ95758.1"/>
    </source>
</evidence>
<organism evidence="18 19">
    <name type="scientific">Thioalkalivibrio versutus</name>
    <dbReference type="NCBI Taxonomy" id="106634"/>
    <lineage>
        <taxon>Bacteria</taxon>
        <taxon>Pseudomonadati</taxon>
        <taxon>Pseudomonadota</taxon>
        <taxon>Gammaproteobacteria</taxon>
        <taxon>Chromatiales</taxon>
        <taxon>Ectothiorhodospiraceae</taxon>
        <taxon>Thioalkalivibrio</taxon>
    </lineage>
</organism>
<feature type="transmembrane region" description="Helical" evidence="17">
    <location>
        <begin position="189"/>
        <end position="211"/>
    </location>
</feature>
<dbReference type="GO" id="GO:0003882">
    <property type="term" value="F:CDP-diacylglycerol-serine O-phosphatidyltransferase activity"/>
    <property type="evidence" value="ECO:0007669"/>
    <property type="project" value="UniProtKB-EC"/>
</dbReference>
<evidence type="ECO:0000256" key="7">
    <source>
        <dbReference type="ARBA" id="ARBA00022679"/>
    </source>
</evidence>
<evidence type="ECO:0000256" key="1">
    <source>
        <dbReference type="ARBA" id="ARBA00000287"/>
    </source>
</evidence>
<dbReference type="InterPro" id="IPR050324">
    <property type="entry name" value="CDP-alcohol_PTase-I"/>
</dbReference>
<dbReference type="NCBIfam" id="TIGR00473">
    <property type="entry name" value="pssA"/>
    <property type="match status" value="1"/>
</dbReference>
<feature type="transmembrane region" description="Helical" evidence="17">
    <location>
        <begin position="246"/>
        <end position="262"/>
    </location>
</feature>
<name>A0A0G3G3H8_9GAMM</name>
<evidence type="ECO:0000256" key="15">
    <source>
        <dbReference type="RuleBase" id="RU003750"/>
    </source>
</evidence>
<dbReference type="RefSeq" id="WP_018176075.1">
    <property type="nucleotide sequence ID" value="NZ_CP011367.1"/>
</dbReference>
<accession>A0A0G3G3H8</accession>
<dbReference type="GO" id="GO:0016020">
    <property type="term" value="C:membrane"/>
    <property type="evidence" value="ECO:0007669"/>
    <property type="project" value="InterPro"/>
</dbReference>
<keyword evidence="13" id="KW-1208">Phospholipid metabolism</keyword>
<feature type="transmembrane region" description="Helical" evidence="17">
    <location>
        <begin position="223"/>
        <end position="240"/>
    </location>
</feature>
<gene>
    <name evidence="18" type="ORF">TVD_10490</name>
</gene>
<dbReference type="InterPro" id="IPR043130">
    <property type="entry name" value="CDP-OH_PTrfase_TM_dom"/>
</dbReference>
<dbReference type="EC" id="2.7.8.8" evidence="4"/>